<keyword evidence="4" id="KW-1185">Reference proteome</keyword>
<dbReference type="SUPFAM" id="SSF48452">
    <property type="entry name" value="TPR-like"/>
    <property type="match status" value="1"/>
</dbReference>
<dbReference type="RefSeq" id="WP_036819071.1">
    <property type="nucleotide sequence ID" value="NZ_AVBF01000023.1"/>
</dbReference>
<feature type="repeat" description="TPR" evidence="1">
    <location>
        <begin position="69"/>
        <end position="102"/>
    </location>
</feature>
<evidence type="ECO:0000256" key="1">
    <source>
        <dbReference type="PROSITE-ProRule" id="PRU00339"/>
    </source>
</evidence>
<accession>A0A0A2TB58</accession>
<reference evidence="3 4" key="1">
    <citation type="journal article" date="2015" name="Stand. Genomic Sci.">
        <title>High quality draft genome sequence of the moderately halophilic bacterium Pontibacillus yanchengensis Y32(T) and comparison among Pontibacillus genomes.</title>
        <authorList>
            <person name="Huang J."/>
            <person name="Qiao Z.X."/>
            <person name="Tang J.W."/>
            <person name="Wang G."/>
        </authorList>
    </citation>
    <scope>NUCLEOTIDE SEQUENCE [LARGE SCALE GENOMIC DNA]</scope>
    <source>
        <strain evidence="3 4">Y32</strain>
    </source>
</reference>
<dbReference type="Gene3D" id="1.25.40.10">
    <property type="entry name" value="Tetratricopeptide repeat domain"/>
    <property type="match status" value="1"/>
</dbReference>
<dbReference type="PROSITE" id="PS50005">
    <property type="entry name" value="TPR"/>
    <property type="match status" value="1"/>
</dbReference>
<sequence length="157" mass="17807">MLDKAKHLLQENQFEKALTILVKLVEASPSHAETNFYCAVSHDAIGMEREAIPYYENALSNDINGELREKTFVQLGSSYRCIGHYENAKTTLEKGAEEFPENSAIKAFLALTLHNLNQDENALTMLLNLLFTSSSDPWISKYKPALEFYSANLEKTW</sequence>
<name>A0A0A2TB58_9BACI</name>
<dbReference type="Pfam" id="PF12688">
    <property type="entry name" value="TPR_5"/>
    <property type="match status" value="1"/>
</dbReference>
<protein>
    <recommendedName>
        <fullName evidence="2">Tetratrico peptide repeat group 5 domain-containing protein</fullName>
    </recommendedName>
</protein>
<organism evidence="3 4">
    <name type="scientific">Pontibacillus yanchengensis Y32</name>
    <dbReference type="NCBI Taxonomy" id="1385514"/>
    <lineage>
        <taxon>Bacteria</taxon>
        <taxon>Bacillati</taxon>
        <taxon>Bacillota</taxon>
        <taxon>Bacilli</taxon>
        <taxon>Bacillales</taxon>
        <taxon>Bacillaceae</taxon>
        <taxon>Pontibacillus</taxon>
    </lineage>
</organism>
<dbReference type="InterPro" id="IPR011990">
    <property type="entry name" value="TPR-like_helical_dom_sf"/>
</dbReference>
<dbReference type="AlphaFoldDB" id="A0A0A2TB58"/>
<keyword evidence="1" id="KW-0802">TPR repeat</keyword>
<dbReference type="STRING" id="1385514.N782_10405"/>
<proteinExistence type="predicted"/>
<dbReference type="EMBL" id="AVBF01000023">
    <property type="protein sequence ID" value="KGP72769.1"/>
    <property type="molecule type" value="Genomic_DNA"/>
</dbReference>
<dbReference type="Proteomes" id="UP000030147">
    <property type="component" value="Unassembled WGS sequence"/>
</dbReference>
<evidence type="ECO:0000259" key="2">
    <source>
        <dbReference type="Pfam" id="PF12688"/>
    </source>
</evidence>
<evidence type="ECO:0000313" key="3">
    <source>
        <dbReference type="EMBL" id="KGP72769.1"/>
    </source>
</evidence>
<comment type="caution">
    <text evidence="3">The sequence shown here is derived from an EMBL/GenBank/DDBJ whole genome shotgun (WGS) entry which is preliminary data.</text>
</comment>
<dbReference type="OrthoDB" id="193829at2"/>
<evidence type="ECO:0000313" key="4">
    <source>
        <dbReference type="Proteomes" id="UP000030147"/>
    </source>
</evidence>
<gene>
    <name evidence="3" type="ORF">N782_10405</name>
</gene>
<dbReference type="InterPro" id="IPR041656">
    <property type="entry name" value="TPR_5"/>
</dbReference>
<feature type="domain" description="Tetratrico peptide repeat group 5" evidence="2">
    <location>
        <begin position="35"/>
        <end position="151"/>
    </location>
</feature>
<dbReference type="InterPro" id="IPR019734">
    <property type="entry name" value="TPR_rpt"/>
</dbReference>
<dbReference type="eggNOG" id="COG0457">
    <property type="taxonomic scope" value="Bacteria"/>
</dbReference>